<dbReference type="InterPro" id="IPR036388">
    <property type="entry name" value="WH-like_DNA-bd_sf"/>
</dbReference>
<dbReference type="Gene3D" id="1.10.10.10">
    <property type="entry name" value="Winged helix-like DNA-binding domain superfamily/Winged helix DNA-binding domain"/>
    <property type="match status" value="1"/>
</dbReference>
<dbReference type="RefSeq" id="WP_381197226.1">
    <property type="nucleotide sequence ID" value="NZ_JBHSFE010000014.1"/>
</dbReference>
<evidence type="ECO:0000256" key="1">
    <source>
        <dbReference type="ARBA" id="ARBA00023015"/>
    </source>
</evidence>
<organism evidence="5 6">
    <name type="scientific">Streptomyces maoxianensis</name>
    <dbReference type="NCBI Taxonomy" id="1459942"/>
    <lineage>
        <taxon>Bacteria</taxon>
        <taxon>Bacillati</taxon>
        <taxon>Actinomycetota</taxon>
        <taxon>Actinomycetes</taxon>
        <taxon>Kitasatosporales</taxon>
        <taxon>Streptomycetaceae</taxon>
        <taxon>Streptomyces</taxon>
    </lineage>
</organism>
<dbReference type="SMART" id="SM00895">
    <property type="entry name" value="FCD"/>
    <property type="match status" value="1"/>
</dbReference>
<protein>
    <submittedName>
        <fullName evidence="5">FadR/GntR family transcriptional regulator</fullName>
    </submittedName>
</protein>
<dbReference type="InterPro" id="IPR011711">
    <property type="entry name" value="GntR_C"/>
</dbReference>
<evidence type="ECO:0000259" key="4">
    <source>
        <dbReference type="PROSITE" id="PS50949"/>
    </source>
</evidence>
<sequence length="214" mass="23416">MEGLARRIFDGTCAEGDALDVPELTAELDVSHSGLREAIKVLTTKGLVGARRRRGAFVRPRDDWNLLDADVLRWTLAAGAPTDFFADMLELRRSIEPAAASLAAEHRSEQDLAALDAAVDAMRAAGDDPVLGVRSDASFHTALLAASCNRFFAQMRRVIIPVLIERDRRVHLAGTPEDPVGVHAVVVERVRERDVDGAYMATLELLDVAMREHP</sequence>
<comment type="caution">
    <text evidence="5">The sequence shown here is derived from an EMBL/GenBank/DDBJ whole genome shotgun (WGS) entry which is preliminary data.</text>
</comment>
<accession>A0ABV9G6M5</accession>
<dbReference type="PANTHER" id="PTHR43537:SF44">
    <property type="entry name" value="GNTR FAMILY REGULATORY PROTEIN"/>
    <property type="match status" value="1"/>
</dbReference>
<keyword evidence="3" id="KW-0804">Transcription</keyword>
<name>A0ABV9G6M5_9ACTN</name>
<proteinExistence type="predicted"/>
<dbReference type="InterPro" id="IPR008920">
    <property type="entry name" value="TF_FadR/GntR_C"/>
</dbReference>
<dbReference type="PROSITE" id="PS50949">
    <property type="entry name" value="HTH_GNTR"/>
    <property type="match status" value="1"/>
</dbReference>
<evidence type="ECO:0000256" key="3">
    <source>
        <dbReference type="ARBA" id="ARBA00023163"/>
    </source>
</evidence>
<dbReference type="Pfam" id="PF07729">
    <property type="entry name" value="FCD"/>
    <property type="match status" value="1"/>
</dbReference>
<dbReference type="PANTHER" id="PTHR43537">
    <property type="entry name" value="TRANSCRIPTIONAL REGULATOR, GNTR FAMILY"/>
    <property type="match status" value="1"/>
</dbReference>
<evidence type="ECO:0000313" key="5">
    <source>
        <dbReference type="EMBL" id="MFC4609903.1"/>
    </source>
</evidence>
<dbReference type="SUPFAM" id="SSF46785">
    <property type="entry name" value="Winged helix' DNA-binding domain"/>
    <property type="match status" value="1"/>
</dbReference>
<dbReference type="InterPro" id="IPR000524">
    <property type="entry name" value="Tscrpt_reg_HTH_GntR"/>
</dbReference>
<dbReference type="Gene3D" id="1.20.120.530">
    <property type="entry name" value="GntR ligand-binding domain-like"/>
    <property type="match status" value="1"/>
</dbReference>
<gene>
    <name evidence="5" type="ORF">ACFO9E_19105</name>
</gene>
<dbReference type="InterPro" id="IPR036390">
    <property type="entry name" value="WH_DNA-bd_sf"/>
</dbReference>
<dbReference type="SMART" id="SM00345">
    <property type="entry name" value="HTH_GNTR"/>
    <property type="match status" value="1"/>
</dbReference>
<evidence type="ECO:0000313" key="6">
    <source>
        <dbReference type="Proteomes" id="UP001595993"/>
    </source>
</evidence>
<dbReference type="EMBL" id="JBHSFE010000014">
    <property type="protein sequence ID" value="MFC4609903.1"/>
    <property type="molecule type" value="Genomic_DNA"/>
</dbReference>
<dbReference type="Pfam" id="PF00392">
    <property type="entry name" value="GntR"/>
    <property type="match status" value="1"/>
</dbReference>
<keyword evidence="2" id="KW-0238">DNA-binding</keyword>
<keyword evidence="6" id="KW-1185">Reference proteome</keyword>
<reference evidence="6" key="1">
    <citation type="journal article" date="2019" name="Int. J. Syst. Evol. Microbiol.">
        <title>The Global Catalogue of Microorganisms (GCM) 10K type strain sequencing project: providing services to taxonomists for standard genome sequencing and annotation.</title>
        <authorList>
            <consortium name="The Broad Institute Genomics Platform"/>
            <consortium name="The Broad Institute Genome Sequencing Center for Infectious Disease"/>
            <person name="Wu L."/>
            <person name="Ma J."/>
        </authorList>
    </citation>
    <scope>NUCLEOTIDE SEQUENCE [LARGE SCALE GENOMIC DNA]</scope>
    <source>
        <strain evidence="6">CGMCC 4.7139</strain>
    </source>
</reference>
<evidence type="ECO:0000256" key="2">
    <source>
        <dbReference type="ARBA" id="ARBA00023125"/>
    </source>
</evidence>
<feature type="domain" description="HTH gntR-type" evidence="4">
    <location>
        <begin position="1"/>
        <end position="61"/>
    </location>
</feature>
<keyword evidence="1" id="KW-0805">Transcription regulation</keyword>
<dbReference type="SUPFAM" id="SSF48008">
    <property type="entry name" value="GntR ligand-binding domain-like"/>
    <property type="match status" value="1"/>
</dbReference>
<dbReference type="Proteomes" id="UP001595993">
    <property type="component" value="Unassembled WGS sequence"/>
</dbReference>